<dbReference type="KEGG" id="nte:NEUTE1DRAFT114124"/>
<dbReference type="EMBL" id="GL891382">
    <property type="protein sequence ID" value="EGO52117.1"/>
    <property type="molecule type" value="Genomic_DNA"/>
</dbReference>
<gene>
    <name evidence="2" type="ORF">NEUTE1DRAFT_114124</name>
</gene>
<keyword evidence="3" id="KW-1185">Reference proteome</keyword>
<dbReference type="GeneID" id="20822730"/>
<name>F8N086_NEUT8</name>
<sequence length="229" mass="26314">MDIPQQQKVQQQVPTMEEVQNIIKLQRSIVMADILKVKPEMSDPEKYNAALKEATALALYNIYHAKRDRKVKTEAFVGWYISNFLWMMFHGGVDPKKNPIRHLEPIDFPGEPESLAYECYMLGRRDREEEAQNNQQQVAASDKEDGKDAAQPYVKVNVDQSTEYLITVEVDGGREVANPLYRNIAQCVKDFGQGSHYVRKRPGPSYKKKVERPAPVQQTSSRPAKRARY</sequence>
<evidence type="ECO:0000313" key="3">
    <source>
        <dbReference type="Proteomes" id="UP000008065"/>
    </source>
</evidence>
<dbReference type="VEuPathDB" id="FungiDB:NEUTE1DRAFT_114124"/>
<evidence type="ECO:0000313" key="2">
    <source>
        <dbReference type="EMBL" id="EGO52117.1"/>
    </source>
</evidence>
<dbReference type="HOGENOM" id="CLU_1210141_0_0_1"/>
<dbReference type="OrthoDB" id="4565744at2759"/>
<reference evidence="3" key="1">
    <citation type="journal article" date="2011" name="Genetics">
        <title>Massive changes in genome architecture accompany the transition to self-fertility in the filamentous fungus Neurospora tetrasperma.</title>
        <authorList>
            <person name="Ellison C.E."/>
            <person name="Stajich J.E."/>
            <person name="Jacobson D.J."/>
            <person name="Natvig D.O."/>
            <person name="Lapidus A."/>
            <person name="Foster B."/>
            <person name="Aerts A."/>
            <person name="Riley R."/>
            <person name="Lindquist E.A."/>
            <person name="Grigoriev I.V."/>
            <person name="Taylor J.W."/>
        </authorList>
    </citation>
    <scope>NUCLEOTIDE SEQUENCE [LARGE SCALE GENOMIC DNA]</scope>
    <source>
        <strain evidence="3">FGSC 2508 / P0657</strain>
    </source>
</reference>
<feature type="region of interest" description="Disordered" evidence="1">
    <location>
        <begin position="128"/>
        <end position="148"/>
    </location>
</feature>
<accession>F8N086</accession>
<proteinExistence type="predicted"/>
<feature type="compositionally biased region" description="Basic residues" evidence="1">
    <location>
        <begin position="197"/>
        <end position="210"/>
    </location>
</feature>
<dbReference type="Proteomes" id="UP000008065">
    <property type="component" value="Unassembled WGS sequence"/>
</dbReference>
<evidence type="ECO:0000256" key="1">
    <source>
        <dbReference type="SAM" id="MobiDB-lite"/>
    </source>
</evidence>
<organism evidence="2 3">
    <name type="scientific">Neurospora tetrasperma (strain FGSC 2508 / ATCC MYA-4615 / P0657)</name>
    <dbReference type="NCBI Taxonomy" id="510951"/>
    <lineage>
        <taxon>Eukaryota</taxon>
        <taxon>Fungi</taxon>
        <taxon>Dikarya</taxon>
        <taxon>Ascomycota</taxon>
        <taxon>Pezizomycotina</taxon>
        <taxon>Sordariomycetes</taxon>
        <taxon>Sordariomycetidae</taxon>
        <taxon>Sordariales</taxon>
        <taxon>Sordariaceae</taxon>
        <taxon>Neurospora</taxon>
    </lineage>
</organism>
<dbReference type="RefSeq" id="XP_009855760.1">
    <property type="nucleotide sequence ID" value="XM_009857458.1"/>
</dbReference>
<feature type="region of interest" description="Disordered" evidence="1">
    <location>
        <begin position="194"/>
        <end position="229"/>
    </location>
</feature>
<dbReference type="AlphaFoldDB" id="F8N086"/>
<protein>
    <submittedName>
        <fullName evidence="2">Uncharacterized protein</fullName>
    </submittedName>
</protein>